<gene>
    <name evidence="4" type="primary">LRC20</name>
</gene>
<dbReference type="EMBL" id="GAKP01014480">
    <property type="protein sequence ID" value="JAC44472.1"/>
    <property type="molecule type" value="Transcribed_RNA"/>
</dbReference>
<dbReference type="PANTHER" id="PTHR48051:SF1">
    <property type="entry name" value="RAS SUPPRESSOR PROTEIN 1"/>
    <property type="match status" value="1"/>
</dbReference>
<dbReference type="InterPro" id="IPR050216">
    <property type="entry name" value="LRR_domain-containing"/>
</dbReference>
<protein>
    <submittedName>
        <fullName evidence="4">Leucine-rich repeat-containing protein 20</fullName>
    </submittedName>
</protein>
<dbReference type="InterPro" id="IPR001611">
    <property type="entry name" value="Leu-rich_rpt"/>
</dbReference>
<dbReference type="SUPFAM" id="SSF52075">
    <property type="entry name" value="Outer arm dynein light chain 1"/>
    <property type="match status" value="1"/>
</dbReference>
<dbReference type="PANTHER" id="PTHR48051">
    <property type="match status" value="1"/>
</dbReference>
<dbReference type="InterPro" id="IPR032675">
    <property type="entry name" value="LRR_dom_sf"/>
</dbReference>
<dbReference type="Pfam" id="PF13855">
    <property type="entry name" value="LRR_8"/>
    <property type="match status" value="1"/>
</dbReference>
<keyword evidence="2" id="KW-0677">Repeat</keyword>
<feature type="non-terminal residue" evidence="4">
    <location>
        <position position="1"/>
    </location>
</feature>
<dbReference type="Gene3D" id="3.80.10.10">
    <property type="entry name" value="Ribonuclease Inhibitor"/>
    <property type="match status" value="1"/>
</dbReference>
<dbReference type="GO" id="GO:0005737">
    <property type="term" value="C:cytoplasm"/>
    <property type="evidence" value="ECO:0007669"/>
    <property type="project" value="TreeGrafter"/>
</dbReference>
<keyword evidence="1" id="KW-0433">Leucine-rich repeat</keyword>
<feature type="compositionally biased region" description="Low complexity" evidence="3">
    <location>
        <begin position="111"/>
        <end position="120"/>
    </location>
</feature>
<evidence type="ECO:0000256" key="1">
    <source>
        <dbReference type="ARBA" id="ARBA00022614"/>
    </source>
</evidence>
<evidence type="ECO:0000256" key="2">
    <source>
        <dbReference type="ARBA" id="ARBA00022737"/>
    </source>
</evidence>
<reference evidence="4" key="1">
    <citation type="journal article" date="2014" name="BMC Genomics">
        <title>Characterizing the developmental transcriptome of the oriental fruit fly, Bactrocera dorsalis (Diptera: Tephritidae) through comparative genomic analysis with Drosophila melanogaster utilizing modENCODE datasets.</title>
        <authorList>
            <person name="Geib S.M."/>
            <person name="Calla B."/>
            <person name="Hall B."/>
            <person name="Hou S."/>
            <person name="Manoukis N.C."/>
        </authorList>
    </citation>
    <scope>NUCLEOTIDE SEQUENCE</scope>
    <source>
        <strain evidence="4">Punador</strain>
    </source>
</reference>
<accession>A0A034VQS6</accession>
<name>A0A034VQS6_BACDO</name>
<feature type="region of interest" description="Disordered" evidence="3">
    <location>
        <begin position="1"/>
        <end position="59"/>
    </location>
</feature>
<sequence>VPQGFQPLKGTKESQQPTPQPRSGQSGSAGSSSSTSACAQKAQPQQLVHKRQESDSKLPNFMRSFRRENSDFFPQMKRYSAVLGNSSNLSSPQLVQAQRASVMLPRGSIYNNNNNNNNNNRVATSNDNNSDNVQITDDPRVPPHIARMGGIVTCSPIAGRGIIRVVGRCEDAKENNILDLSECQLMQIPDAVYHLMRNTQLKTCDLSSNVIKKIPAKFALKFNLITDLNLSHNQMTKLPDELADLNALARLNISHNSFIVLPPVVFKMPKLRELDASHNAIIEIDTDEMITSDNLELVNLRHNPLGRTCHRKLKNVSTSFRLEISEYNEDDDW</sequence>
<dbReference type="OrthoDB" id="1060944at2759"/>
<proteinExistence type="predicted"/>
<organism evidence="4">
    <name type="scientific">Bactrocera dorsalis</name>
    <name type="common">Oriental fruit fly</name>
    <name type="synonym">Dacus dorsalis</name>
    <dbReference type="NCBI Taxonomy" id="27457"/>
    <lineage>
        <taxon>Eukaryota</taxon>
        <taxon>Metazoa</taxon>
        <taxon>Ecdysozoa</taxon>
        <taxon>Arthropoda</taxon>
        <taxon>Hexapoda</taxon>
        <taxon>Insecta</taxon>
        <taxon>Pterygota</taxon>
        <taxon>Neoptera</taxon>
        <taxon>Endopterygota</taxon>
        <taxon>Diptera</taxon>
        <taxon>Brachycera</taxon>
        <taxon>Muscomorpha</taxon>
        <taxon>Tephritoidea</taxon>
        <taxon>Tephritidae</taxon>
        <taxon>Bactrocera</taxon>
        <taxon>Bactrocera</taxon>
    </lineage>
</organism>
<evidence type="ECO:0000313" key="4">
    <source>
        <dbReference type="EMBL" id="JAC44472.1"/>
    </source>
</evidence>
<feature type="compositionally biased region" description="Low complexity" evidence="3">
    <location>
        <begin position="23"/>
        <end position="43"/>
    </location>
</feature>
<evidence type="ECO:0000256" key="3">
    <source>
        <dbReference type="SAM" id="MobiDB-lite"/>
    </source>
</evidence>
<feature type="compositionally biased region" description="Polar residues" evidence="3">
    <location>
        <begin position="121"/>
        <end position="132"/>
    </location>
</feature>
<dbReference type="AlphaFoldDB" id="A0A034VQS6"/>
<feature type="region of interest" description="Disordered" evidence="3">
    <location>
        <begin position="110"/>
        <end position="132"/>
    </location>
</feature>